<organism evidence="13 14">
    <name type="scientific">Melghiribacillus thermohalophilus</name>
    <dbReference type="NCBI Taxonomy" id="1324956"/>
    <lineage>
        <taxon>Bacteria</taxon>
        <taxon>Bacillati</taxon>
        <taxon>Bacillota</taxon>
        <taxon>Bacilli</taxon>
        <taxon>Bacillales</taxon>
        <taxon>Bacillaceae</taxon>
        <taxon>Melghiribacillus</taxon>
    </lineage>
</organism>
<evidence type="ECO:0000256" key="7">
    <source>
        <dbReference type="ARBA" id="ARBA00023295"/>
    </source>
</evidence>
<dbReference type="PANTHER" id="PTHR10353">
    <property type="entry name" value="GLYCOSYL HYDROLASE"/>
    <property type="match status" value="1"/>
</dbReference>
<proteinExistence type="inferred from homology"/>
<dbReference type="OrthoDB" id="9765195at2"/>
<dbReference type="NCBIfam" id="TIGR03356">
    <property type="entry name" value="BGL"/>
    <property type="match status" value="1"/>
</dbReference>
<dbReference type="InterPro" id="IPR018120">
    <property type="entry name" value="Glyco_hydro_1_AS"/>
</dbReference>
<dbReference type="GO" id="GO:0030245">
    <property type="term" value="P:cellulose catabolic process"/>
    <property type="evidence" value="ECO:0007669"/>
    <property type="project" value="UniProtKB-KW"/>
</dbReference>
<gene>
    <name evidence="13" type="ORF">EDD68_11354</name>
</gene>
<reference evidence="13 14" key="1">
    <citation type="submission" date="2019-03" db="EMBL/GenBank/DDBJ databases">
        <title>Genomic Encyclopedia of Type Strains, Phase IV (KMG-IV): sequencing the most valuable type-strain genomes for metagenomic binning, comparative biology and taxonomic classification.</title>
        <authorList>
            <person name="Goeker M."/>
        </authorList>
    </citation>
    <scope>NUCLEOTIDE SEQUENCE [LARGE SCALE GENOMIC DNA]</scope>
    <source>
        <strain evidence="13 14">DSM 25894</strain>
    </source>
</reference>
<accession>A0A4R3MVD5</accession>
<dbReference type="GO" id="GO:0005829">
    <property type="term" value="C:cytosol"/>
    <property type="evidence" value="ECO:0007669"/>
    <property type="project" value="TreeGrafter"/>
</dbReference>
<feature type="binding site" evidence="10">
    <location>
        <position position="121"/>
    </location>
    <ligand>
        <name>substrate</name>
    </ligand>
</feature>
<comment type="catalytic activity">
    <reaction evidence="1 12">
        <text>Hydrolysis of terminal, non-reducing beta-D-glucosyl residues with release of beta-D-glucose.</text>
        <dbReference type="EC" id="3.2.1.21"/>
    </reaction>
</comment>
<keyword evidence="6" id="KW-0119">Carbohydrate metabolism</keyword>
<feature type="active site" description="Nucleophile" evidence="9 11">
    <location>
        <position position="353"/>
    </location>
</feature>
<dbReference type="PROSITE" id="PS00572">
    <property type="entry name" value="GLYCOSYL_HYDROL_F1_1"/>
    <property type="match status" value="1"/>
</dbReference>
<evidence type="ECO:0000256" key="2">
    <source>
        <dbReference type="ARBA" id="ARBA00010838"/>
    </source>
</evidence>
<dbReference type="PROSITE" id="PS00653">
    <property type="entry name" value="GLYCOSYL_HYDROL_F1_2"/>
    <property type="match status" value="1"/>
</dbReference>
<evidence type="ECO:0000256" key="9">
    <source>
        <dbReference type="PIRSR" id="PIRSR617736-1"/>
    </source>
</evidence>
<feature type="binding site" evidence="10">
    <location>
        <position position="296"/>
    </location>
    <ligand>
        <name>substrate</name>
    </ligand>
</feature>
<evidence type="ECO:0000256" key="1">
    <source>
        <dbReference type="ARBA" id="ARBA00000448"/>
    </source>
</evidence>
<comment type="caution">
    <text evidence="13">The sequence shown here is derived from an EMBL/GenBank/DDBJ whole genome shotgun (WGS) entry which is preliminary data.</text>
</comment>
<evidence type="ECO:0000313" key="13">
    <source>
        <dbReference type="EMBL" id="TCT20490.1"/>
    </source>
</evidence>
<evidence type="ECO:0000256" key="8">
    <source>
        <dbReference type="ARBA" id="ARBA00023326"/>
    </source>
</evidence>
<dbReference type="EC" id="3.2.1.21" evidence="3 12"/>
<feature type="binding site" evidence="10">
    <location>
        <position position="20"/>
    </location>
    <ligand>
        <name>substrate</name>
    </ligand>
</feature>
<evidence type="ECO:0000256" key="11">
    <source>
        <dbReference type="PROSITE-ProRule" id="PRU10055"/>
    </source>
</evidence>
<name>A0A4R3MVD5_9BACI</name>
<dbReference type="PANTHER" id="PTHR10353:SF36">
    <property type="entry name" value="LP05116P"/>
    <property type="match status" value="1"/>
</dbReference>
<evidence type="ECO:0000256" key="10">
    <source>
        <dbReference type="PIRSR" id="PIRSR617736-2"/>
    </source>
</evidence>
<dbReference type="InterPro" id="IPR033132">
    <property type="entry name" value="GH_1_N_CS"/>
</dbReference>
<comment type="similarity">
    <text evidence="2 12">Belongs to the glycosyl hydrolase 1 family.</text>
</comment>
<dbReference type="RefSeq" id="WP_132372072.1">
    <property type="nucleotide sequence ID" value="NZ_SMAN01000013.1"/>
</dbReference>
<dbReference type="InterPro" id="IPR017736">
    <property type="entry name" value="Glyco_hydro_1_beta-glucosidase"/>
</dbReference>
<evidence type="ECO:0000256" key="4">
    <source>
        <dbReference type="ARBA" id="ARBA00022801"/>
    </source>
</evidence>
<keyword evidence="7 12" id="KW-0326">Glycosidase</keyword>
<dbReference type="PRINTS" id="PR00131">
    <property type="entry name" value="GLHYDRLASE1"/>
</dbReference>
<dbReference type="InterPro" id="IPR001360">
    <property type="entry name" value="Glyco_hydro_1"/>
</dbReference>
<feature type="binding site" evidence="10">
    <location>
        <begin position="406"/>
        <end position="407"/>
    </location>
    <ligand>
        <name>substrate</name>
    </ligand>
</feature>
<dbReference type="Pfam" id="PF00232">
    <property type="entry name" value="Glyco_hydro_1"/>
    <property type="match status" value="1"/>
</dbReference>
<evidence type="ECO:0000256" key="12">
    <source>
        <dbReference type="RuleBase" id="RU361175"/>
    </source>
</evidence>
<keyword evidence="4 12" id="KW-0378">Hydrolase</keyword>
<keyword evidence="5" id="KW-0136">Cellulose degradation</keyword>
<sequence>MSVIQFPKDFVWGVATSAYQIEGAAFEDGRGPSIWDTFSHTPGNIIDDENGDVACDSYHRLDEDIALLKELGVNSYRFSVSWPRVIPDGTGKVNKKGLQYYENLVDQLLEHGIEPMCTLYHWDLPQKLEEKGGWDNRDTIDAFVEYANVMFERLNGKVKRWITLNEPWCASFLSHYIGEHAPGNQDLQLAVNVAHHLLMAHGKTVQAFRELAVEGEIGYAPNVTWLEPYSRKSEDMEACRRGNGWFIEWFMDPVFKGEYPAFLTNWFADKGITIPLKDGDLEVISQPVDFLGINYYNGNLARHKANSGLFDVENIDAGYDKTDFDWFIYPDGFYSVLLYVKKRYGNIPVYITENGACYDDVVENGRVRDEQRIAYIKKHLIALNRCLESGVNIKGYHVWSLLDNFEWAYGYTKRFGIVHVDFQTLKRIPKDSYYWYQKLIRNNWFTI</sequence>
<dbReference type="EMBL" id="SMAN01000013">
    <property type="protein sequence ID" value="TCT20490.1"/>
    <property type="molecule type" value="Genomic_DNA"/>
</dbReference>
<dbReference type="Gene3D" id="3.20.20.80">
    <property type="entry name" value="Glycosidases"/>
    <property type="match status" value="1"/>
</dbReference>
<evidence type="ECO:0000256" key="5">
    <source>
        <dbReference type="ARBA" id="ARBA00023001"/>
    </source>
</evidence>
<evidence type="ECO:0000256" key="6">
    <source>
        <dbReference type="ARBA" id="ARBA00023277"/>
    </source>
</evidence>
<dbReference type="AlphaFoldDB" id="A0A4R3MVD5"/>
<feature type="active site" description="Proton donor" evidence="9">
    <location>
        <position position="166"/>
    </location>
</feature>
<keyword evidence="8" id="KW-0624">Polysaccharide degradation</keyword>
<feature type="binding site" evidence="10">
    <location>
        <position position="399"/>
    </location>
    <ligand>
        <name>substrate</name>
    </ligand>
</feature>
<evidence type="ECO:0000313" key="14">
    <source>
        <dbReference type="Proteomes" id="UP000294650"/>
    </source>
</evidence>
<dbReference type="InterPro" id="IPR017853">
    <property type="entry name" value="GH"/>
</dbReference>
<keyword evidence="14" id="KW-1185">Reference proteome</keyword>
<dbReference type="GO" id="GO:0008422">
    <property type="term" value="F:beta-glucosidase activity"/>
    <property type="evidence" value="ECO:0007669"/>
    <property type="project" value="UniProtKB-EC"/>
</dbReference>
<dbReference type="SUPFAM" id="SSF51445">
    <property type="entry name" value="(Trans)glycosidases"/>
    <property type="match status" value="1"/>
</dbReference>
<feature type="binding site" evidence="10">
    <location>
        <position position="165"/>
    </location>
    <ligand>
        <name>substrate</name>
    </ligand>
</feature>
<dbReference type="FunFam" id="3.20.20.80:FF:000004">
    <property type="entry name" value="Beta-glucosidase 6-phospho-beta-glucosidase"/>
    <property type="match status" value="1"/>
</dbReference>
<dbReference type="Proteomes" id="UP000294650">
    <property type="component" value="Unassembled WGS sequence"/>
</dbReference>
<evidence type="ECO:0000256" key="3">
    <source>
        <dbReference type="ARBA" id="ARBA00012744"/>
    </source>
</evidence>
<protein>
    <recommendedName>
        <fullName evidence="3 12">Beta-glucosidase</fullName>
        <ecNumber evidence="3 12">3.2.1.21</ecNumber>
    </recommendedName>
</protein>